<dbReference type="Pfam" id="PF18947">
    <property type="entry name" value="HAMP_2"/>
    <property type="match status" value="3"/>
</dbReference>
<feature type="domain" description="Methyl-accepting transducer" evidence="6">
    <location>
        <begin position="909"/>
        <end position="1124"/>
    </location>
</feature>
<dbReference type="PROSITE" id="PS50111">
    <property type="entry name" value="CHEMOTAXIS_TRANSDUC_2"/>
    <property type="match status" value="1"/>
</dbReference>
<evidence type="ECO:0000313" key="8">
    <source>
        <dbReference type="EMBL" id="GAK49904.1"/>
    </source>
</evidence>
<keyword evidence="9" id="KW-1185">Reference proteome</keyword>
<dbReference type="PANTHER" id="PTHR43531:SF11">
    <property type="entry name" value="METHYL-ACCEPTING CHEMOTAXIS PROTEIN 3"/>
    <property type="match status" value="1"/>
</dbReference>
<sequence>MRWTIGKKMLIMGMMIIIILGAMGGISFRTNQLIRQTNEAMAERERQLERAIQARTLLVDLVLAAMDSVIDKDEGRIRDERMKVITENIAALKQRFQELGAIVDTDEEKIAFQKAEDIFPKLQVGIQERLVRLIEQSAAQLQDITKAFEQIDNELDQDGAQIDAAITTLRSSLHEKQETAANIAATFNQHARFLRECLQMHHLLMLEAIQSMIDRQSGKISEQRLHQISSSLQFIQTRFSQLDALADTSEEQASVNQIRTLLPQLEKGILTDLVKLLQESAASGAQNDAAFAALNGALGDLGKQIQTQFEILMTSVEKKVSNASQELLRRSEQVNLLSTFAEFHAKLMLASMDSIIDKDEGRIQEERLKTIQNAIQTMRLAVAQLDGFVETENEKEAARMIRETFPKLATGVQETLARLIQESAVAAAQINAEFVNIDDELDGYSDPIRQSLNVLENSIREEQQQMQAAVAARIPFATRTGLVTFIAAALMVIVGFSIFSRSITKPLTQIVGLANELAAGETRKEIRLIRSDEIGSLAQAFRDMQSTIRAVLKEMGVLTQAIQTGQLAMRGNASQFVGGWCEMIGGVNNVIDAFTQPFALTAAHLDRIAKGDIPEKITSAYQGDFVTMINNLNLLIDATNETTRIAESIASGNLKIEARECSEHDTLMRSLNLMIQCIHQILQETNELINATRQGNLTMRSNLAKFSGGWRDTVEGINLLIDAFVKPIQLTAAYVNRISKGDIPDKITEMYHGDFNDIKNNLNQCIDAINGLVAEAIRLTNAATQGQLATRGEVGRFSGDFARIVEGVNNTLDAIITPLNVAATYVDRISKGDLPEPIQETYFGDFNEIKTNLNVLIQVMADITHMAEELANGNLTIQVEARSERDGLMRALGAMVRKLRDVVTSVKFAANYVSGGSQQLSSSAQQLSQGTTEQAAAAEEASSSMEEMAANIRQNAENATQTDKIALKSAADAQESGKAVADTVAAMQDIAKRIAIIEDIARQTRLLSLNATIEAAKAAEQGKGFAVVAAEVRSLAERSQAAAEDINNLANASVKIAKYAGEMLARLVPDIQKTAELVQEISAASKEQDSGAGQINRAIQQLDQVIQQNAATAEEVASTSEELASQAEQLQVTMSFFNIGYEDEKSLSNLPRKRENDALPVKERRREEAAAKKIVRAVSRAENGAADTPIPVRHPFALGDERDEEFERY</sequence>
<feature type="domain" description="HAMP" evidence="7">
    <location>
        <begin position="722"/>
        <end position="774"/>
    </location>
</feature>
<dbReference type="InterPro" id="IPR051310">
    <property type="entry name" value="MCP_chemotaxis"/>
</dbReference>
<keyword evidence="5" id="KW-1133">Transmembrane helix</keyword>
<dbReference type="AlphaFoldDB" id="A0A0S6VRN9"/>
<dbReference type="GO" id="GO:0006935">
    <property type="term" value="P:chemotaxis"/>
    <property type="evidence" value="ECO:0007669"/>
    <property type="project" value="UniProtKB-KW"/>
</dbReference>
<evidence type="ECO:0000313" key="9">
    <source>
        <dbReference type="Proteomes" id="UP000030700"/>
    </source>
</evidence>
<dbReference type="Gene3D" id="1.10.287.950">
    <property type="entry name" value="Methyl-accepting chemotaxis protein"/>
    <property type="match status" value="1"/>
</dbReference>
<comment type="similarity">
    <text evidence="2">Belongs to the methyl-accepting chemotaxis (MCP) protein family.</text>
</comment>
<protein>
    <submittedName>
        <fullName evidence="8">Methyl-accepting chemotaxis sensory transducer</fullName>
    </submittedName>
</protein>
<evidence type="ECO:0000256" key="3">
    <source>
        <dbReference type="PROSITE-ProRule" id="PRU00284"/>
    </source>
</evidence>
<dbReference type="SMART" id="SM00283">
    <property type="entry name" value="MA"/>
    <property type="match status" value="1"/>
</dbReference>
<dbReference type="Proteomes" id="UP000030700">
    <property type="component" value="Unassembled WGS sequence"/>
</dbReference>
<dbReference type="Pfam" id="PF00015">
    <property type="entry name" value="MCPsignal"/>
    <property type="match status" value="1"/>
</dbReference>
<gene>
    <name evidence="8" type="ORF">U14_01128</name>
</gene>
<feature type="domain" description="HAMP" evidence="7">
    <location>
        <begin position="501"/>
        <end position="553"/>
    </location>
</feature>
<evidence type="ECO:0000256" key="4">
    <source>
        <dbReference type="SAM" id="MobiDB-lite"/>
    </source>
</evidence>
<accession>A0A0S6VRN9</accession>
<evidence type="ECO:0000256" key="2">
    <source>
        <dbReference type="ARBA" id="ARBA00029447"/>
    </source>
</evidence>
<dbReference type="Gene3D" id="1.20.120.1530">
    <property type="match status" value="2"/>
</dbReference>
<name>A0A0S6VRN9_9BACT</name>
<feature type="domain" description="HAMP" evidence="7">
    <location>
        <begin position="854"/>
        <end position="904"/>
    </location>
</feature>
<dbReference type="PROSITE" id="PS50885">
    <property type="entry name" value="HAMP"/>
    <property type="match status" value="3"/>
</dbReference>
<dbReference type="Gene3D" id="6.10.340.10">
    <property type="match status" value="1"/>
</dbReference>
<dbReference type="STRING" id="1499966.U14_01128"/>
<keyword evidence="5" id="KW-0472">Membrane</keyword>
<evidence type="ECO:0000256" key="1">
    <source>
        <dbReference type="ARBA" id="ARBA00022500"/>
    </source>
</evidence>
<dbReference type="SUPFAM" id="SSF58104">
    <property type="entry name" value="Methyl-accepting chemotaxis protein (MCP) signaling domain"/>
    <property type="match status" value="1"/>
</dbReference>
<keyword evidence="5" id="KW-0812">Transmembrane</keyword>
<feature type="region of interest" description="Disordered" evidence="4">
    <location>
        <begin position="1180"/>
        <end position="1209"/>
    </location>
</feature>
<dbReference type="GO" id="GO:0005886">
    <property type="term" value="C:plasma membrane"/>
    <property type="evidence" value="ECO:0007669"/>
    <property type="project" value="TreeGrafter"/>
</dbReference>
<evidence type="ECO:0000256" key="5">
    <source>
        <dbReference type="SAM" id="Phobius"/>
    </source>
</evidence>
<keyword evidence="3" id="KW-0807">Transducer</keyword>
<dbReference type="HOGENOM" id="CLU_269886_0_0_0"/>
<dbReference type="SUPFAM" id="SSF158472">
    <property type="entry name" value="HAMP domain-like"/>
    <property type="match status" value="1"/>
</dbReference>
<feature type="region of interest" description="Disordered" evidence="4">
    <location>
        <begin position="923"/>
        <end position="946"/>
    </location>
</feature>
<evidence type="ECO:0000259" key="6">
    <source>
        <dbReference type="PROSITE" id="PS50111"/>
    </source>
</evidence>
<dbReference type="CDD" id="cd06225">
    <property type="entry name" value="HAMP"/>
    <property type="match status" value="1"/>
</dbReference>
<proteinExistence type="inferred from homology"/>
<organism evidence="8">
    <name type="scientific">Candidatus Moduliflexus flocculans</name>
    <dbReference type="NCBI Taxonomy" id="1499966"/>
    <lineage>
        <taxon>Bacteria</taxon>
        <taxon>Candidatus Moduliflexota</taxon>
        <taxon>Candidatus Moduliflexia</taxon>
        <taxon>Candidatus Moduliflexales</taxon>
        <taxon>Candidatus Moduliflexaceae</taxon>
    </lineage>
</organism>
<dbReference type="InterPro" id="IPR003660">
    <property type="entry name" value="HAMP_dom"/>
</dbReference>
<feature type="transmembrane region" description="Helical" evidence="5">
    <location>
        <begin position="9"/>
        <end position="28"/>
    </location>
</feature>
<feature type="transmembrane region" description="Helical" evidence="5">
    <location>
        <begin position="481"/>
        <end position="499"/>
    </location>
</feature>
<keyword evidence="1" id="KW-0145">Chemotaxis</keyword>
<dbReference type="EMBL" id="DF820455">
    <property type="protein sequence ID" value="GAK49904.1"/>
    <property type="molecule type" value="Genomic_DNA"/>
</dbReference>
<dbReference type="InterPro" id="IPR004089">
    <property type="entry name" value="MCPsignal_dom"/>
</dbReference>
<dbReference type="GO" id="GO:0007165">
    <property type="term" value="P:signal transduction"/>
    <property type="evidence" value="ECO:0007669"/>
    <property type="project" value="UniProtKB-KW"/>
</dbReference>
<dbReference type="PANTHER" id="PTHR43531">
    <property type="entry name" value="PROTEIN ICFG"/>
    <property type="match status" value="1"/>
</dbReference>
<dbReference type="SMART" id="SM00304">
    <property type="entry name" value="HAMP"/>
    <property type="match status" value="4"/>
</dbReference>
<dbReference type="Pfam" id="PF00672">
    <property type="entry name" value="HAMP"/>
    <property type="match status" value="1"/>
</dbReference>
<dbReference type="GO" id="GO:0004888">
    <property type="term" value="F:transmembrane signaling receptor activity"/>
    <property type="evidence" value="ECO:0007669"/>
    <property type="project" value="TreeGrafter"/>
</dbReference>
<reference evidence="8" key="1">
    <citation type="journal article" date="2015" name="PeerJ">
        <title>First genomic representation of candidate bacterial phylum KSB3 points to enhanced environmental sensing as a trigger of wastewater bulking.</title>
        <authorList>
            <person name="Sekiguchi Y."/>
            <person name="Ohashi A."/>
            <person name="Parks D.H."/>
            <person name="Yamauchi T."/>
            <person name="Tyson G.W."/>
            <person name="Hugenholtz P."/>
        </authorList>
    </citation>
    <scope>NUCLEOTIDE SEQUENCE [LARGE SCALE GENOMIC DNA]</scope>
</reference>
<evidence type="ECO:0000259" key="7">
    <source>
        <dbReference type="PROSITE" id="PS50885"/>
    </source>
</evidence>